<comment type="caution">
    <text evidence="1">The sequence shown here is derived from an EMBL/GenBank/DDBJ whole genome shotgun (WGS) entry which is preliminary data.</text>
</comment>
<dbReference type="PANTHER" id="PTHR34204">
    <property type="entry name" value="RNA-BINDING ASCH DOMAIN PROTEIN"/>
    <property type="match status" value="1"/>
</dbReference>
<dbReference type="AlphaFoldDB" id="A0A438HW06"/>
<dbReference type="EMBL" id="QGNW01000172">
    <property type="protein sequence ID" value="RVW88625.1"/>
    <property type="molecule type" value="Genomic_DNA"/>
</dbReference>
<sequence>MATNSTKLNLKGPLKVLSSSPAYCTLFCQYFPTVLMFQGLSYGGVQRLLGFMHTVGTIPEALPPPRSTLLSSFMSPHKPNVRQ</sequence>
<dbReference type="PANTHER" id="PTHR34204:SF2">
    <property type="entry name" value="RNA-BINDING ASCH DOMAIN PROTEIN"/>
    <property type="match status" value="1"/>
</dbReference>
<evidence type="ECO:0000313" key="1">
    <source>
        <dbReference type="EMBL" id="RVW88625.1"/>
    </source>
</evidence>
<gene>
    <name evidence="1" type="ORF">CK203_032999</name>
</gene>
<evidence type="ECO:0000313" key="2">
    <source>
        <dbReference type="Proteomes" id="UP000288805"/>
    </source>
</evidence>
<accession>A0A438HW06</accession>
<proteinExistence type="predicted"/>
<name>A0A438HW06_VITVI</name>
<reference evidence="1 2" key="1">
    <citation type="journal article" date="2018" name="PLoS Genet.">
        <title>Population sequencing reveals clonal diversity and ancestral inbreeding in the grapevine cultivar Chardonnay.</title>
        <authorList>
            <person name="Roach M.J."/>
            <person name="Johnson D.L."/>
            <person name="Bohlmann J."/>
            <person name="van Vuuren H.J."/>
            <person name="Jones S.J."/>
            <person name="Pretorius I.S."/>
            <person name="Schmidt S.A."/>
            <person name="Borneman A.R."/>
        </authorList>
    </citation>
    <scope>NUCLEOTIDE SEQUENCE [LARGE SCALE GENOMIC DNA]</scope>
    <source>
        <strain evidence="2">cv. Chardonnay</strain>
        <tissue evidence="1">Leaf</tissue>
    </source>
</reference>
<organism evidence="1 2">
    <name type="scientific">Vitis vinifera</name>
    <name type="common">Grape</name>
    <dbReference type="NCBI Taxonomy" id="29760"/>
    <lineage>
        <taxon>Eukaryota</taxon>
        <taxon>Viridiplantae</taxon>
        <taxon>Streptophyta</taxon>
        <taxon>Embryophyta</taxon>
        <taxon>Tracheophyta</taxon>
        <taxon>Spermatophyta</taxon>
        <taxon>Magnoliopsida</taxon>
        <taxon>eudicotyledons</taxon>
        <taxon>Gunneridae</taxon>
        <taxon>Pentapetalae</taxon>
        <taxon>rosids</taxon>
        <taxon>Vitales</taxon>
        <taxon>Vitaceae</taxon>
        <taxon>Viteae</taxon>
        <taxon>Vitis</taxon>
    </lineage>
</organism>
<protein>
    <submittedName>
        <fullName evidence="1">Uncharacterized protein</fullName>
    </submittedName>
</protein>
<dbReference type="Proteomes" id="UP000288805">
    <property type="component" value="Unassembled WGS sequence"/>
</dbReference>